<evidence type="ECO:0008006" key="2">
    <source>
        <dbReference type="Google" id="ProtNLM"/>
    </source>
</evidence>
<comment type="caution">
    <text evidence="1">The sequence shown here is derived from an EMBL/GenBank/DDBJ whole genome shotgun (WGS) entry which is preliminary data.</text>
</comment>
<proteinExistence type="predicted"/>
<organism evidence="1">
    <name type="scientific">bioreactor metagenome</name>
    <dbReference type="NCBI Taxonomy" id="1076179"/>
    <lineage>
        <taxon>unclassified sequences</taxon>
        <taxon>metagenomes</taxon>
        <taxon>ecological metagenomes</taxon>
    </lineage>
</organism>
<sequence length="345" mass="36012">MSVPLDPLKAHHFVGDAVDRVFHGGLSRHEGLLNVRLRGQMRTAALQKAQLDAPDLGAGLLLDDCGKRGGKAAKLGVTEPVGGGGLRLGDKGAVWIVDPLGHGHHAVALFLVDALHVGQKFFHIELRLRQVDQVGTRTVGCGQRGRAGKPAGMAAHNFNDADHSGVIDPGVLINLHAACGDILGGRGVSGAVVRAIQVVVDGLGHAHHAALISCLLHILGDFVAGVHRVVSAVIEEIAHVILLKRLQNALVVGVVHIRVRHFVAAGAKGGGGGVFQKLQFCRVLLAHVEQAVVQNAFDAVLRAINRSDGGRLQRGGNHAVRAGVDHRSGTSGLAQNAGAFQFTHG</sequence>
<dbReference type="AlphaFoldDB" id="A0A644YE65"/>
<dbReference type="EMBL" id="VSSQ01004349">
    <property type="protein sequence ID" value="MPM24823.1"/>
    <property type="molecule type" value="Genomic_DNA"/>
</dbReference>
<name>A0A644YE65_9ZZZZ</name>
<gene>
    <name evidence="1" type="ORF">SDC9_71309</name>
</gene>
<evidence type="ECO:0000313" key="1">
    <source>
        <dbReference type="EMBL" id="MPM24823.1"/>
    </source>
</evidence>
<protein>
    <recommendedName>
        <fullName evidence="2">NAD-specific glutamate dehydrogenase</fullName>
    </recommendedName>
</protein>
<reference evidence="1" key="1">
    <citation type="submission" date="2019-08" db="EMBL/GenBank/DDBJ databases">
        <authorList>
            <person name="Kucharzyk K."/>
            <person name="Murdoch R.W."/>
            <person name="Higgins S."/>
            <person name="Loffler F."/>
        </authorList>
    </citation>
    <scope>NUCLEOTIDE SEQUENCE</scope>
</reference>
<accession>A0A644YE65</accession>